<dbReference type="PANTHER" id="PTHR46671:SF7">
    <property type="entry name" value="CORE-2_I-BRANCHING ENZYME"/>
    <property type="match status" value="1"/>
</dbReference>
<dbReference type="Proteomes" id="UP001331761">
    <property type="component" value="Unassembled WGS sequence"/>
</dbReference>
<gene>
    <name evidence="1" type="ORF">GCK32_001487</name>
</gene>
<comment type="caution">
    <text evidence="1">The sequence shown here is derived from an EMBL/GenBank/DDBJ whole genome shotgun (WGS) entry which is preliminary data.</text>
</comment>
<name>A0AAN8FPL6_TRICO</name>
<organism evidence="1 2">
    <name type="scientific">Trichostrongylus colubriformis</name>
    <name type="common">Black scour worm</name>
    <dbReference type="NCBI Taxonomy" id="6319"/>
    <lineage>
        <taxon>Eukaryota</taxon>
        <taxon>Metazoa</taxon>
        <taxon>Ecdysozoa</taxon>
        <taxon>Nematoda</taxon>
        <taxon>Chromadorea</taxon>
        <taxon>Rhabditida</taxon>
        <taxon>Rhabditina</taxon>
        <taxon>Rhabditomorpha</taxon>
        <taxon>Strongyloidea</taxon>
        <taxon>Trichostrongylidae</taxon>
        <taxon>Trichostrongylus</taxon>
    </lineage>
</organism>
<sequence>MCEVFPLGTTPVKDQEVTYSLLQKNAVDEILMSTLQIADEWMMPGRFTRQCFINDTSYDGITRMVQWRDTSDQCKAGYLRHSVCVLGTEDLPSISGYHHVLVNKMMPSFDYGAIACVSELLFNRTYLAQNDHPLNISYFENLPAILLDNDFAKKNKDLCKAHVHSSDH</sequence>
<dbReference type="EMBL" id="WIXE01021714">
    <property type="protein sequence ID" value="KAK5968123.1"/>
    <property type="molecule type" value="Genomic_DNA"/>
</dbReference>
<proteinExistence type="predicted"/>
<protein>
    <submittedName>
        <fullName evidence="1">Uncharacterized protein</fullName>
    </submittedName>
</protein>
<keyword evidence="2" id="KW-1185">Reference proteome</keyword>
<evidence type="ECO:0000313" key="2">
    <source>
        <dbReference type="Proteomes" id="UP001331761"/>
    </source>
</evidence>
<accession>A0AAN8FPL6</accession>
<dbReference type="AlphaFoldDB" id="A0AAN8FPL6"/>
<evidence type="ECO:0000313" key="1">
    <source>
        <dbReference type="EMBL" id="KAK5968123.1"/>
    </source>
</evidence>
<dbReference type="PANTHER" id="PTHR46671">
    <property type="entry name" value="PROTEIN CBG11221"/>
    <property type="match status" value="1"/>
</dbReference>
<reference evidence="1 2" key="1">
    <citation type="submission" date="2019-10" db="EMBL/GenBank/DDBJ databases">
        <title>Assembly and Annotation for the nematode Trichostrongylus colubriformis.</title>
        <authorList>
            <person name="Martin J."/>
        </authorList>
    </citation>
    <scope>NUCLEOTIDE SEQUENCE [LARGE SCALE GENOMIC DNA]</scope>
    <source>
        <strain evidence="1">G859</strain>
        <tissue evidence="1">Whole worm</tissue>
    </source>
</reference>